<keyword evidence="1" id="KW-0812">Transmembrane</keyword>
<dbReference type="RefSeq" id="WP_048093239.1">
    <property type="nucleotide sequence ID" value="NZ_JMIY01000007.1"/>
</dbReference>
<keyword evidence="3" id="KW-1185">Reference proteome</keyword>
<name>A0A062V397_9EURY</name>
<proteinExistence type="predicted"/>
<gene>
    <name evidence="2" type="ORF">ANME2D_03113</name>
</gene>
<keyword evidence="1" id="KW-0472">Membrane</keyword>
<organism evidence="2 3">
    <name type="scientific">Candidatus Methanoperedens nitratireducens</name>
    <dbReference type="NCBI Taxonomy" id="1392998"/>
    <lineage>
        <taxon>Archaea</taxon>
        <taxon>Methanobacteriati</taxon>
        <taxon>Methanobacteriota</taxon>
        <taxon>Stenosarchaea group</taxon>
        <taxon>Methanomicrobia</taxon>
        <taxon>Methanosarcinales</taxon>
        <taxon>ANME-2 cluster</taxon>
        <taxon>Candidatus Methanoperedentaceae</taxon>
        <taxon>Candidatus Methanoperedens</taxon>
    </lineage>
</organism>
<evidence type="ECO:0000313" key="2">
    <source>
        <dbReference type="EMBL" id="KCZ71083.1"/>
    </source>
</evidence>
<dbReference type="Proteomes" id="UP000027153">
    <property type="component" value="Unassembled WGS sequence"/>
</dbReference>
<keyword evidence="1" id="KW-1133">Transmembrane helix</keyword>
<sequence>MLAKIRYASQRKKIMDVLLNPDATHDQRLWMVGFLIYVGYTASGILSIITQLNQWSNFSPWKTRYQVHWLVSQHSRDLKDKARSAEIYDSFRENYLKAIAKRASEEPMSPIERCDLACKKCRTATCMDHYKALKKLVGWK</sequence>
<evidence type="ECO:0000313" key="3">
    <source>
        <dbReference type="Proteomes" id="UP000027153"/>
    </source>
</evidence>
<protein>
    <submittedName>
        <fullName evidence="2">Uncharacterized protein</fullName>
    </submittedName>
</protein>
<comment type="caution">
    <text evidence="2">The sequence shown here is derived from an EMBL/GenBank/DDBJ whole genome shotgun (WGS) entry which is preliminary data.</text>
</comment>
<dbReference type="EMBL" id="JMIY01000007">
    <property type="protein sequence ID" value="KCZ71083.1"/>
    <property type="molecule type" value="Genomic_DNA"/>
</dbReference>
<reference evidence="2 3" key="1">
    <citation type="journal article" date="2013" name="Nature">
        <title>Anaerobic oxidation of methane coupled to nitrate reduction in a novel archaeal lineage.</title>
        <authorList>
            <person name="Haroon M.F."/>
            <person name="Hu S."/>
            <person name="Shi Y."/>
            <person name="Imelfort M."/>
            <person name="Keller J."/>
            <person name="Hugenholtz P."/>
            <person name="Yuan Z."/>
            <person name="Tyson G.W."/>
        </authorList>
    </citation>
    <scope>NUCLEOTIDE SEQUENCE [LARGE SCALE GENOMIC DNA]</scope>
    <source>
        <strain evidence="2 3">ANME-2d</strain>
    </source>
</reference>
<dbReference type="AlphaFoldDB" id="A0A062V397"/>
<feature type="transmembrane region" description="Helical" evidence="1">
    <location>
        <begin position="29"/>
        <end position="49"/>
    </location>
</feature>
<dbReference type="OrthoDB" id="47297at224756"/>
<evidence type="ECO:0000256" key="1">
    <source>
        <dbReference type="SAM" id="Phobius"/>
    </source>
</evidence>
<accession>A0A062V397</accession>